<evidence type="ECO:0008006" key="5">
    <source>
        <dbReference type="Google" id="ProtNLM"/>
    </source>
</evidence>
<evidence type="ECO:0000313" key="3">
    <source>
        <dbReference type="EMBL" id="CCH62341.1"/>
    </source>
</evidence>
<dbReference type="HOGENOM" id="CLU_026113_0_0_1"/>
<dbReference type="EMBL" id="HE806323">
    <property type="protein sequence ID" value="CCH62341.1"/>
    <property type="molecule type" value="Genomic_DNA"/>
</dbReference>
<dbReference type="Pfam" id="PF08238">
    <property type="entry name" value="Sel1"/>
    <property type="match status" value="7"/>
</dbReference>
<accession>I2H7I9</accession>
<dbReference type="InterPro" id="IPR051726">
    <property type="entry name" value="Chitin_Synth_Reg"/>
</dbReference>
<sequence>MNNQESISRYDNFVRDISSNTTNTSSNKDRYVNLNAQHTNSNSSLNLKSASQIQNPFIRKPTLNPFAMDLQNGSEVHINNTKTSNFYQSPNNTTTIITNKPTTITSLNHTKELGTSQQYRHNQESQPPHTSTSLAQNIRSNIESYQNELANTSTSSIPISITNSNISSNSTSNPNTSNNSVLTSNTDNHVKKSHPYNQEVIPSSGNNNKQTVYPTTPIDDTKRNLSEFSKDALEFYNIYQEIVDDSTDFTPTLQLKWVETLLIFSFNENFIKNYNINAEKLKKYLSNELVIKNQKILIDHAFKVLTKLISINYPDALYLAGTLYSNKSYLKSADNKYIDIRRIVRKDDTKALKFYEKAANLNHSESYYRLGICYEYQVGIEKDNTDSSDTQFSEHLKKSYKYYEIGAIKFLNHKCMYKLGMINLNGFESNPEIKFNINIETGLNWLKKSAKLGKFGQAYYQLGKIYEFNNLNSNLKKNLMEFSDITIQNKSKAIHYYYKAAIECNYSLSQWKIGNLYENGDLGLPISTLKSIFWYMRCINNDEFLSSKNGNNINKKSDIEDNLQNISQAMAMLSISGWYLTGSPNVLLMNLKESFNWVKKSCEISSNKLSKNEYILGYYYENGIGCDKDIQQSKIHYQNSYNLGYLKALDRFNKSSFI</sequence>
<dbReference type="InterPro" id="IPR006597">
    <property type="entry name" value="Sel1-like"/>
</dbReference>
<name>I2H7I9_HENB6</name>
<feature type="compositionally biased region" description="Low complexity" evidence="2">
    <location>
        <begin position="164"/>
        <end position="186"/>
    </location>
</feature>
<proteinExistence type="predicted"/>
<dbReference type="GeneID" id="14497498"/>
<dbReference type="OrthoDB" id="272077at2759"/>
<dbReference type="InterPro" id="IPR011990">
    <property type="entry name" value="TPR-like_helical_dom_sf"/>
</dbReference>
<feature type="compositionally biased region" description="Polar residues" evidence="2">
    <location>
        <begin position="200"/>
        <end position="214"/>
    </location>
</feature>
<keyword evidence="4" id="KW-1185">Reference proteome</keyword>
<evidence type="ECO:0000256" key="1">
    <source>
        <dbReference type="ARBA" id="ARBA00022737"/>
    </source>
</evidence>
<protein>
    <recommendedName>
        <fullName evidence="5">Activator of C kinase protein 1</fullName>
    </recommendedName>
</protein>
<dbReference type="KEGG" id="tbl:TBLA_0H00490"/>
<dbReference type="SMART" id="SM00671">
    <property type="entry name" value="SEL1"/>
    <property type="match status" value="7"/>
</dbReference>
<dbReference type="GO" id="GO:0009967">
    <property type="term" value="P:positive regulation of signal transduction"/>
    <property type="evidence" value="ECO:0007669"/>
    <property type="project" value="EnsemblFungi"/>
</dbReference>
<dbReference type="FunCoup" id="I2H7I9">
    <property type="interactions" value="70"/>
</dbReference>
<dbReference type="Proteomes" id="UP000002866">
    <property type="component" value="Chromosome 8"/>
</dbReference>
<reference evidence="3 4" key="1">
    <citation type="journal article" date="2011" name="Proc. Natl. Acad. Sci. U.S.A.">
        <title>Evolutionary erosion of yeast sex chromosomes by mating-type switching accidents.</title>
        <authorList>
            <person name="Gordon J.L."/>
            <person name="Armisen D."/>
            <person name="Proux-Wera E."/>
            <person name="Oheigeartaigh S.S."/>
            <person name="Byrne K.P."/>
            <person name="Wolfe K.H."/>
        </authorList>
    </citation>
    <scope>NUCLEOTIDE SEQUENCE [LARGE SCALE GENOMIC DNA]</scope>
    <source>
        <strain evidence="4">ATCC 34711 / CBS 6284 / DSM 70876 / NBRC 10599 / NRRL Y-10934 / UCD 77-7</strain>
    </source>
</reference>
<evidence type="ECO:0000256" key="2">
    <source>
        <dbReference type="SAM" id="MobiDB-lite"/>
    </source>
</evidence>
<dbReference type="Gene3D" id="1.25.40.10">
    <property type="entry name" value="Tetratricopeptide repeat domain"/>
    <property type="match status" value="1"/>
</dbReference>
<dbReference type="PANTHER" id="PTHR46430:SF3">
    <property type="entry name" value="ACTIVATOR OF C KINASE PROTEIN 1"/>
    <property type="match status" value="1"/>
</dbReference>
<keyword evidence="1" id="KW-0677">Repeat</keyword>
<organism evidence="3 4">
    <name type="scientific">Henningerozyma blattae (strain ATCC 34711 / CBS 6284 / DSM 70876 / NBRC 10599 / NRRL Y-10934 / UCD 77-7)</name>
    <name type="common">Yeast</name>
    <name type="synonym">Tetrapisispora blattae</name>
    <dbReference type="NCBI Taxonomy" id="1071380"/>
    <lineage>
        <taxon>Eukaryota</taxon>
        <taxon>Fungi</taxon>
        <taxon>Dikarya</taxon>
        <taxon>Ascomycota</taxon>
        <taxon>Saccharomycotina</taxon>
        <taxon>Saccharomycetes</taxon>
        <taxon>Saccharomycetales</taxon>
        <taxon>Saccharomycetaceae</taxon>
        <taxon>Henningerozyma</taxon>
    </lineage>
</organism>
<dbReference type="InParanoid" id="I2H7I9"/>
<dbReference type="GO" id="GO:0031505">
    <property type="term" value="P:fungal-type cell wall organization"/>
    <property type="evidence" value="ECO:0007669"/>
    <property type="project" value="EnsemblFungi"/>
</dbReference>
<gene>
    <name evidence="3" type="primary">TBLA0H00490</name>
    <name evidence="3" type="ORF">TBLA_0H00490</name>
</gene>
<dbReference type="AlphaFoldDB" id="I2H7I9"/>
<dbReference type="STRING" id="1071380.I2H7I9"/>
<evidence type="ECO:0000313" key="4">
    <source>
        <dbReference type="Proteomes" id="UP000002866"/>
    </source>
</evidence>
<dbReference type="eggNOG" id="KOG1550">
    <property type="taxonomic scope" value="Eukaryota"/>
</dbReference>
<dbReference type="OMA" id="MRCINND"/>
<feature type="region of interest" description="Disordered" evidence="2">
    <location>
        <begin position="164"/>
        <end position="218"/>
    </location>
</feature>
<dbReference type="SUPFAM" id="SSF81901">
    <property type="entry name" value="HCP-like"/>
    <property type="match status" value="2"/>
</dbReference>
<dbReference type="RefSeq" id="XP_004181860.1">
    <property type="nucleotide sequence ID" value="XM_004181812.1"/>
</dbReference>
<dbReference type="PANTHER" id="PTHR46430">
    <property type="entry name" value="PROTEIN SKT5-RELATED"/>
    <property type="match status" value="1"/>
</dbReference>